<feature type="domain" description="Peptidase M9 collagenase N-terminal" evidence="16">
    <location>
        <begin position="25"/>
        <end position="203"/>
    </location>
</feature>
<keyword evidence="6" id="KW-0645">Protease</keyword>
<evidence type="ECO:0000256" key="8">
    <source>
        <dbReference type="ARBA" id="ARBA00022729"/>
    </source>
</evidence>
<dbReference type="Pfam" id="PF01752">
    <property type="entry name" value="Peptidase_M9"/>
    <property type="match status" value="1"/>
</dbReference>
<dbReference type="InterPro" id="IPR007280">
    <property type="entry name" value="Peptidase_C_arc/bac"/>
</dbReference>
<keyword evidence="9" id="KW-0378">Hydrolase</keyword>
<keyword evidence="5" id="KW-0964">Secreted</keyword>
<evidence type="ECO:0000256" key="6">
    <source>
        <dbReference type="ARBA" id="ARBA00022670"/>
    </source>
</evidence>
<name>A0A850QZJ4_PHODD</name>
<keyword evidence="8 14" id="KW-0732">Signal</keyword>
<dbReference type="InterPro" id="IPR002169">
    <property type="entry name" value="Peptidase_M9A/M9B"/>
</dbReference>
<dbReference type="EMBL" id="JABXOR010001030">
    <property type="protein sequence ID" value="NVP01768.1"/>
    <property type="molecule type" value="Genomic_DNA"/>
</dbReference>
<comment type="subcellular location">
    <subcellularLocation>
        <location evidence="3">Secreted</location>
    </subcellularLocation>
</comment>
<evidence type="ECO:0000256" key="1">
    <source>
        <dbReference type="ARBA" id="ARBA00000424"/>
    </source>
</evidence>
<evidence type="ECO:0000256" key="7">
    <source>
        <dbReference type="ARBA" id="ARBA00022723"/>
    </source>
</evidence>
<evidence type="ECO:0000313" key="18">
    <source>
        <dbReference type="Proteomes" id="UP000533429"/>
    </source>
</evidence>
<evidence type="ECO:0000259" key="16">
    <source>
        <dbReference type="Pfam" id="PF08453"/>
    </source>
</evidence>
<dbReference type="Proteomes" id="UP000533429">
    <property type="component" value="Unassembled WGS sequence"/>
</dbReference>
<sequence>MTHILKYSAIAFILSSSASVAATNCDIAQLAHVPDKASVIEHADNVCMQTWFHPDKASINSVFSEEQMVLIANALNTKIAAYQGDEVSATEIYYLSEYVRAAYYVNYYNSTVIAPYSHALNLRFTTAINRFLQSPYALTASQHNMNALGSLTSLVDSVRVLPENLPTLMTLLPTLNKDNAENSTYVEALNNIFRALNGSSSDKGVQDYLSHHLEVLEQLHQFIISNDWALKTHAAVVVSNAARELSRLLKIQDPAIKNKILTIQEDLLARYPLGGENDSIWVGIAEMVGYYAPDKQQQLGLSDAKLRLEQHILPMTFRCEGPATVRAQKMTQEQAIEVCAALNQKEQDFHSLITSASNPVNDDLNDHVEVIVFDSNYDYTVYSNFLFGNTTNNGGQYLEGNPSDLHNIARFVAYRNTSADGYSVWNLEHEYVHYLDGRYNQYGDFNYNLQHGFVVWWLEGFAEYMHYGNSYTDAIALGQERTYSLSEVLATTYSHDTNRIYRWGYLAVRFLFDNAPDQVEQLLQLSRQGHYTQWAALVQKLGLQYNEEFATWLTTLKAPTTPSHSNKSVITLTAETPVELSGAKYSEQLFAITVPKHVTEFSVSLSGGDYGDAELYASFNQVAHYYNYQLTDARSGNNERIRFATDEQGFVKPGVYYFSVAGRSAYEHVVLNTEMKTAESTQTAYQADDLSPITLQADTHTNITVNKERYMVYFVPKGHHNVRVWVTPKDQKQDNQGNVDLYFGKKTWPVLEQYDLVSQRSDSYEYLETKVDGGHFVFLMLNAKNPHNTMDVYVTSN</sequence>
<evidence type="ECO:0000256" key="3">
    <source>
        <dbReference type="ARBA" id="ARBA00004613"/>
    </source>
</evidence>
<evidence type="ECO:0000259" key="15">
    <source>
        <dbReference type="Pfam" id="PF04151"/>
    </source>
</evidence>
<proteinExistence type="predicted"/>
<comment type="cofactor">
    <cofactor evidence="2">
        <name>Zn(2+)</name>
        <dbReference type="ChEBI" id="CHEBI:29105"/>
    </cofactor>
</comment>
<feature type="active site" evidence="13">
    <location>
        <position position="430"/>
    </location>
</feature>
<evidence type="ECO:0000256" key="11">
    <source>
        <dbReference type="ARBA" id="ARBA00023049"/>
    </source>
</evidence>
<dbReference type="EC" id="3.4.24.3" evidence="4"/>
<dbReference type="Gene3D" id="3.40.30.160">
    <property type="entry name" value="Collagenase ColT, N-terminal domain"/>
    <property type="match status" value="1"/>
</dbReference>
<dbReference type="Gene3D" id="1.10.390.20">
    <property type="match status" value="1"/>
</dbReference>
<reference evidence="17 18" key="1">
    <citation type="submission" date="2020-06" db="EMBL/GenBank/DDBJ databases">
        <title>Photobacterium damselae subsp. damselae comparative genomics.</title>
        <authorList>
            <person name="Osorio C.R."/>
        </authorList>
    </citation>
    <scope>NUCLEOTIDE SEQUENCE [LARGE SCALE GENOMIC DNA]</scope>
    <source>
        <strain evidence="17 18">TW250/03</strain>
    </source>
</reference>
<dbReference type="Pfam" id="PF08453">
    <property type="entry name" value="Peptidase_M9_N"/>
    <property type="match status" value="1"/>
</dbReference>
<keyword evidence="12" id="KW-0865">Zymogen</keyword>
<evidence type="ECO:0000256" key="4">
    <source>
        <dbReference type="ARBA" id="ARBA00012653"/>
    </source>
</evidence>
<accession>A0A850QZJ4</accession>
<dbReference type="GO" id="GO:0005576">
    <property type="term" value="C:extracellular region"/>
    <property type="evidence" value="ECO:0007669"/>
    <property type="project" value="UniProtKB-SubCell"/>
</dbReference>
<dbReference type="GO" id="GO:0008270">
    <property type="term" value="F:zinc ion binding"/>
    <property type="evidence" value="ECO:0007669"/>
    <property type="project" value="InterPro"/>
</dbReference>
<dbReference type="AlphaFoldDB" id="A0A850QZJ4"/>
<evidence type="ECO:0000313" key="17">
    <source>
        <dbReference type="EMBL" id="NVP01768.1"/>
    </source>
</evidence>
<keyword evidence="7" id="KW-0479">Metal-binding</keyword>
<evidence type="ECO:0000256" key="12">
    <source>
        <dbReference type="ARBA" id="ARBA00023145"/>
    </source>
</evidence>
<comment type="catalytic activity">
    <reaction evidence="1">
        <text>Digestion of native collagen in the triple helical region at Xaa-|-Gly bonds. With synthetic peptides, a preference is shown for Gly at P3 and P1', Pro and Ala at P2 and P2', and hydroxyproline, Ala or Arg at P3'.</text>
        <dbReference type="EC" id="3.4.24.3"/>
    </reaction>
</comment>
<evidence type="ECO:0000256" key="13">
    <source>
        <dbReference type="PIRSR" id="PIRSR602169-1"/>
    </source>
</evidence>
<evidence type="ECO:0000256" key="10">
    <source>
        <dbReference type="ARBA" id="ARBA00022833"/>
    </source>
</evidence>
<evidence type="ECO:0000256" key="5">
    <source>
        <dbReference type="ARBA" id="ARBA00022525"/>
    </source>
</evidence>
<feature type="domain" description="Peptidase C-terminal archaeal/bacterial" evidence="15">
    <location>
        <begin position="588"/>
        <end position="661"/>
    </location>
</feature>
<gene>
    <name evidence="17" type="ORF">HWA77_16260</name>
</gene>
<dbReference type="InterPro" id="IPR013661">
    <property type="entry name" value="Peptidase_M9_N_dom"/>
</dbReference>
<evidence type="ECO:0000256" key="14">
    <source>
        <dbReference type="SAM" id="SignalP"/>
    </source>
</evidence>
<comment type="caution">
    <text evidence="17">The sequence shown here is derived from an EMBL/GenBank/DDBJ whole genome shotgun (WGS) entry which is preliminary data.</text>
</comment>
<dbReference type="Gene3D" id="2.60.120.380">
    <property type="match status" value="1"/>
</dbReference>
<dbReference type="GO" id="GO:0004222">
    <property type="term" value="F:metalloendopeptidase activity"/>
    <property type="evidence" value="ECO:0007669"/>
    <property type="project" value="UniProtKB-EC"/>
</dbReference>
<keyword evidence="10" id="KW-0862">Zinc</keyword>
<organism evidence="17 18">
    <name type="scientific">Photobacterium damselae subsp. damselae</name>
    <name type="common">Listonella damsela</name>
    <dbReference type="NCBI Taxonomy" id="85581"/>
    <lineage>
        <taxon>Bacteria</taxon>
        <taxon>Pseudomonadati</taxon>
        <taxon>Pseudomonadota</taxon>
        <taxon>Gammaproteobacteria</taxon>
        <taxon>Vibrionales</taxon>
        <taxon>Vibrionaceae</taxon>
        <taxon>Photobacterium</taxon>
    </lineage>
</organism>
<dbReference type="PRINTS" id="PR00931">
    <property type="entry name" value="MICOLLPTASE"/>
</dbReference>
<feature type="chain" id="PRO_5032938433" description="microbial collagenase" evidence="14">
    <location>
        <begin position="22"/>
        <end position="797"/>
    </location>
</feature>
<evidence type="ECO:0000256" key="9">
    <source>
        <dbReference type="ARBA" id="ARBA00022801"/>
    </source>
</evidence>
<dbReference type="GO" id="GO:0006508">
    <property type="term" value="P:proteolysis"/>
    <property type="evidence" value="ECO:0007669"/>
    <property type="project" value="UniProtKB-KW"/>
</dbReference>
<dbReference type="Pfam" id="PF04151">
    <property type="entry name" value="PPC"/>
    <property type="match status" value="1"/>
</dbReference>
<feature type="signal peptide" evidence="14">
    <location>
        <begin position="1"/>
        <end position="21"/>
    </location>
</feature>
<evidence type="ECO:0000256" key="2">
    <source>
        <dbReference type="ARBA" id="ARBA00001947"/>
    </source>
</evidence>
<protein>
    <recommendedName>
        <fullName evidence="4">microbial collagenase</fullName>
        <ecNumber evidence="4">3.4.24.3</ecNumber>
    </recommendedName>
</protein>
<keyword evidence="11" id="KW-0482">Metalloprotease</keyword>